<evidence type="ECO:0000256" key="5">
    <source>
        <dbReference type="ARBA" id="ARBA00023163"/>
    </source>
</evidence>
<keyword evidence="2" id="KW-0805">Transcription regulation</keyword>
<dbReference type="PROSITE" id="PS50931">
    <property type="entry name" value="HTH_LYSR"/>
    <property type="match status" value="1"/>
</dbReference>
<reference evidence="8" key="1">
    <citation type="journal article" date="2019" name="Int. J. Syst. Evol. Microbiol.">
        <title>The Global Catalogue of Microorganisms (GCM) 10K type strain sequencing project: providing services to taxonomists for standard genome sequencing and annotation.</title>
        <authorList>
            <consortium name="The Broad Institute Genomics Platform"/>
            <consortium name="The Broad Institute Genome Sequencing Center for Infectious Disease"/>
            <person name="Wu L."/>
            <person name="Ma J."/>
        </authorList>
    </citation>
    <scope>NUCLEOTIDE SEQUENCE [LARGE SCALE GENOMIC DNA]</scope>
    <source>
        <strain evidence="8">CCUG 50213</strain>
    </source>
</reference>
<dbReference type="InterPro" id="IPR000847">
    <property type="entry name" value="LysR_HTH_N"/>
</dbReference>
<sequence>MDLPLEHLRTFAAVVDSGSLEAAAKLLHISPSAVSQRLRSMEERIGAVLLRRTRPVAVTEAGATVLRAARQLAQIVEDVAAEFDQRTERGSLVRLVINADSLATWFVPALARAASETGARFEVLRADETISTEKLRSGEVMAALTATSEPVPGCVSTLLGVDQYHAVAAPEFHRAHFGRGVTAAALMSAPMVEFDRFDMFQQRFISECVRAESGAATATAPTTAPQGSTGPPRNFVPSSAEFALAVELGMGWGMLPRLQCAEALRRGTLVELIPGRSLPLPLYWQRWDLRSPVLDALSEIVAQEAERALSPTSVEYAARL</sequence>
<evidence type="ECO:0000313" key="7">
    <source>
        <dbReference type="EMBL" id="MFD1201313.1"/>
    </source>
</evidence>
<comment type="caution">
    <text evidence="7">The sequence shown here is derived from an EMBL/GenBank/DDBJ whole genome shotgun (WGS) entry which is preliminary data.</text>
</comment>
<dbReference type="Pfam" id="PF00126">
    <property type="entry name" value="HTH_1"/>
    <property type="match status" value="1"/>
</dbReference>
<dbReference type="InterPro" id="IPR036388">
    <property type="entry name" value="WH-like_DNA-bd_sf"/>
</dbReference>
<evidence type="ECO:0000256" key="4">
    <source>
        <dbReference type="ARBA" id="ARBA00023159"/>
    </source>
</evidence>
<gene>
    <name evidence="7" type="ORF">ACFQ3U_05330</name>
</gene>
<evidence type="ECO:0000313" key="8">
    <source>
        <dbReference type="Proteomes" id="UP001597181"/>
    </source>
</evidence>
<dbReference type="Proteomes" id="UP001597181">
    <property type="component" value="Unassembled WGS sequence"/>
</dbReference>
<dbReference type="InterPro" id="IPR005119">
    <property type="entry name" value="LysR_subst-bd"/>
</dbReference>
<dbReference type="InterPro" id="IPR017685">
    <property type="entry name" value="ArgP"/>
</dbReference>
<dbReference type="Gene3D" id="3.40.190.290">
    <property type="match status" value="1"/>
</dbReference>
<evidence type="ECO:0000256" key="1">
    <source>
        <dbReference type="ARBA" id="ARBA00009437"/>
    </source>
</evidence>
<keyword evidence="4" id="KW-0010">Activator</keyword>
<protein>
    <submittedName>
        <fullName evidence="7">LysR family transcriptional regulator ArgP</fullName>
    </submittedName>
</protein>
<feature type="domain" description="HTH lysR-type" evidence="6">
    <location>
        <begin position="1"/>
        <end position="59"/>
    </location>
</feature>
<dbReference type="NCBIfam" id="TIGR03298">
    <property type="entry name" value="argP"/>
    <property type="match status" value="1"/>
</dbReference>
<keyword evidence="8" id="KW-1185">Reference proteome</keyword>
<proteinExistence type="inferred from homology"/>
<accession>A0ABW3TLI3</accession>
<dbReference type="RefSeq" id="WP_343957394.1">
    <property type="nucleotide sequence ID" value="NZ_BAAAKZ010000001.1"/>
</dbReference>
<evidence type="ECO:0000259" key="6">
    <source>
        <dbReference type="PROSITE" id="PS50931"/>
    </source>
</evidence>
<keyword evidence="3" id="KW-0238">DNA-binding</keyword>
<dbReference type="PANTHER" id="PTHR30579:SF2">
    <property type="entry name" value="HTH-TYPE TRANSCRIPTIONAL REGULATOR ARGP"/>
    <property type="match status" value="1"/>
</dbReference>
<dbReference type="SUPFAM" id="SSF53850">
    <property type="entry name" value="Periplasmic binding protein-like II"/>
    <property type="match status" value="1"/>
</dbReference>
<organism evidence="7 8">
    <name type="scientific">Leucobacter albus</name>
    <dbReference type="NCBI Taxonomy" id="272210"/>
    <lineage>
        <taxon>Bacteria</taxon>
        <taxon>Bacillati</taxon>
        <taxon>Actinomycetota</taxon>
        <taxon>Actinomycetes</taxon>
        <taxon>Micrococcales</taxon>
        <taxon>Microbacteriaceae</taxon>
        <taxon>Leucobacter</taxon>
    </lineage>
</organism>
<evidence type="ECO:0000256" key="2">
    <source>
        <dbReference type="ARBA" id="ARBA00023015"/>
    </source>
</evidence>
<dbReference type="EMBL" id="JBHTLY010000002">
    <property type="protein sequence ID" value="MFD1201313.1"/>
    <property type="molecule type" value="Genomic_DNA"/>
</dbReference>
<dbReference type="NCBIfam" id="NF002964">
    <property type="entry name" value="PRK03635.1"/>
    <property type="match status" value="1"/>
</dbReference>
<dbReference type="InterPro" id="IPR050176">
    <property type="entry name" value="LTTR"/>
</dbReference>
<dbReference type="Gene3D" id="1.10.10.10">
    <property type="entry name" value="Winged helix-like DNA-binding domain superfamily/Winged helix DNA-binding domain"/>
    <property type="match status" value="1"/>
</dbReference>
<name>A0ABW3TLI3_9MICO</name>
<evidence type="ECO:0000256" key="3">
    <source>
        <dbReference type="ARBA" id="ARBA00023125"/>
    </source>
</evidence>
<dbReference type="Pfam" id="PF03466">
    <property type="entry name" value="LysR_substrate"/>
    <property type="match status" value="1"/>
</dbReference>
<comment type="similarity">
    <text evidence="1">Belongs to the LysR transcriptional regulatory family.</text>
</comment>
<keyword evidence="5" id="KW-0804">Transcription</keyword>
<dbReference type="PANTHER" id="PTHR30579">
    <property type="entry name" value="TRANSCRIPTIONAL REGULATOR"/>
    <property type="match status" value="1"/>
</dbReference>
<dbReference type="InterPro" id="IPR036390">
    <property type="entry name" value="WH_DNA-bd_sf"/>
</dbReference>
<dbReference type="SUPFAM" id="SSF46785">
    <property type="entry name" value="Winged helix' DNA-binding domain"/>
    <property type="match status" value="1"/>
</dbReference>